<dbReference type="PANTHER" id="PTHR47542">
    <property type="entry name" value="ACYL-COA N-ACYLTRANSFERASES (NAT) SUPERFAMILY PROTEIN"/>
    <property type="match status" value="1"/>
</dbReference>
<sequence length="238" mass="27416">MNSKARMNSMALLNSVARINSATRMNSSDWMNSETRMNSMDWMNSMNSTTSAVRGSIVRLQHHLTLRGTDDRRDILYVHSPMATVNIVELERNSPSWSEIVEDIVKLERKIFPKHESLARSFDEELRKKNSGLLYIDVDGHVAGYVMYSWPSSLYACITKLAVRENYRRQGYGGSLLEAAIGRCRTRNVQRISLHVDPLRTPALNLYQKLGFKVDCLIKGYYSSERDAYRMYLEFNAE</sequence>
<dbReference type="PANTHER" id="PTHR47542:SF2">
    <property type="entry name" value="ACYL-COA N-ACYLTRANSFERASES (NAT) SUPERFAMILY PROTEIN"/>
    <property type="match status" value="1"/>
</dbReference>
<comment type="caution">
    <text evidence="2">The sequence shown here is derived from an EMBL/GenBank/DDBJ whole genome shotgun (WGS) entry which is preliminary data.</text>
</comment>
<evidence type="ECO:0000313" key="3">
    <source>
        <dbReference type="Proteomes" id="UP000796880"/>
    </source>
</evidence>
<dbReference type="SUPFAM" id="SSF55729">
    <property type="entry name" value="Acyl-CoA N-acyltransferases (Nat)"/>
    <property type="match status" value="1"/>
</dbReference>
<protein>
    <recommendedName>
        <fullName evidence="1">N-acetyltransferase domain-containing protein</fullName>
    </recommendedName>
</protein>
<dbReference type="EMBL" id="VOIH02000006">
    <property type="protein sequence ID" value="KAF3444154.1"/>
    <property type="molecule type" value="Genomic_DNA"/>
</dbReference>
<organism evidence="2 3">
    <name type="scientific">Rhamnella rubrinervis</name>
    <dbReference type="NCBI Taxonomy" id="2594499"/>
    <lineage>
        <taxon>Eukaryota</taxon>
        <taxon>Viridiplantae</taxon>
        <taxon>Streptophyta</taxon>
        <taxon>Embryophyta</taxon>
        <taxon>Tracheophyta</taxon>
        <taxon>Spermatophyta</taxon>
        <taxon>Magnoliopsida</taxon>
        <taxon>eudicotyledons</taxon>
        <taxon>Gunneridae</taxon>
        <taxon>Pentapetalae</taxon>
        <taxon>rosids</taxon>
        <taxon>fabids</taxon>
        <taxon>Rosales</taxon>
        <taxon>Rhamnaceae</taxon>
        <taxon>rhamnoid group</taxon>
        <taxon>Rhamneae</taxon>
        <taxon>Rhamnella</taxon>
    </lineage>
</organism>
<dbReference type="Pfam" id="PF00583">
    <property type="entry name" value="Acetyltransf_1"/>
    <property type="match status" value="1"/>
</dbReference>
<dbReference type="Proteomes" id="UP000796880">
    <property type="component" value="Unassembled WGS sequence"/>
</dbReference>
<reference evidence="2" key="1">
    <citation type="submission" date="2020-03" db="EMBL/GenBank/DDBJ databases">
        <title>A high-quality chromosome-level genome assembly of a woody plant with both climbing and erect habits, Rhamnella rubrinervis.</title>
        <authorList>
            <person name="Lu Z."/>
            <person name="Yang Y."/>
            <person name="Zhu X."/>
            <person name="Sun Y."/>
        </authorList>
    </citation>
    <scope>NUCLEOTIDE SEQUENCE</scope>
    <source>
        <strain evidence="2">BYM</strain>
        <tissue evidence="2">Leaf</tissue>
    </source>
</reference>
<dbReference type="AlphaFoldDB" id="A0A8K0MEW7"/>
<dbReference type="GO" id="GO:0016747">
    <property type="term" value="F:acyltransferase activity, transferring groups other than amino-acyl groups"/>
    <property type="evidence" value="ECO:0007669"/>
    <property type="project" value="InterPro"/>
</dbReference>
<dbReference type="Gene3D" id="3.40.630.30">
    <property type="match status" value="1"/>
</dbReference>
<evidence type="ECO:0000313" key="2">
    <source>
        <dbReference type="EMBL" id="KAF3444154.1"/>
    </source>
</evidence>
<dbReference type="OrthoDB" id="41532at2759"/>
<accession>A0A8K0MEW7</accession>
<dbReference type="PROSITE" id="PS51186">
    <property type="entry name" value="GNAT"/>
    <property type="match status" value="1"/>
</dbReference>
<evidence type="ECO:0000259" key="1">
    <source>
        <dbReference type="PROSITE" id="PS51186"/>
    </source>
</evidence>
<proteinExistence type="predicted"/>
<gene>
    <name evidence="2" type="ORF">FNV43_RR13844</name>
</gene>
<feature type="domain" description="N-acetyltransferase" evidence="1">
    <location>
        <begin position="85"/>
        <end position="236"/>
    </location>
</feature>
<dbReference type="InterPro" id="IPR016181">
    <property type="entry name" value="Acyl_CoA_acyltransferase"/>
</dbReference>
<dbReference type="CDD" id="cd04301">
    <property type="entry name" value="NAT_SF"/>
    <property type="match status" value="1"/>
</dbReference>
<dbReference type="InterPro" id="IPR000182">
    <property type="entry name" value="GNAT_dom"/>
</dbReference>
<keyword evidence="3" id="KW-1185">Reference proteome</keyword>
<name>A0A8K0MEW7_9ROSA</name>